<accession>A0A418SD84</accession>
<proteinExistence type="predicted"/>
<keyword evidence="3" id="KW-1185">Reference proteome</keyword>
<geneLocation type="plasmid" evidence="2 3">
    <name>p49</name>
</geneLocation>
<evidence type="ECO:0000313" key="3">
    <source>
        <dbReference type="Proteomes" id="UP000283786"/>
    </source>
</evidence>
<evidence type="ECO:0000313" key="2">
    <source>
        <dbReference type="EMBL" id="QPM92544.1"/>
    </source>
</evidence>
<dbReference type="KEGG" id="palw:PSAL_038080"/>
<sequence>MGPQPAYVDTILSAQNRVLITPETGGKLRKVSEERRALRDTKRAMKSNAAVATAGIITFGHQAQKLFETLTPDQQDAAYLELGEAVATRLNTNLKATTAFLSAAERLLEAWNAYRDGRRAPAAFDEPENAYLESSLTLTEMHMVLEPVKKLTGAELIQERDRLSGLVTFHDQALITPVMGGVKHRAEQLEAYAKTSSGNAKISQAKADQEQARRARERAEQNKQRQQQNAIEERRAADRLAAAAAQRAENQRINKKIEMCRAFSSDPKARKILANWGFGTEELMLSNDLWREERLVDGPGRFKVNRLVVDLVASDLEELRKRQKAQAQAAQEDIRSKLGPDEKTEHEPLPYSGPSGPQF</sequence>
<name>A0A418SD84_9RHOB</name>
<organism evidence="2 3">
    <name type="scientific">Pseudooceanicola algae</name>
    <dbReference type="NCBI Taxonomy" id="1537215"/>
    <lineage>
        <taxon>Bacteria</taxon>
        <taxon>Pseudomonadati</taxon>
        <taxon>Pseudomonadota</taxon>
        <taxon>Alphaproteobacteria</taxon>
        <taxon>Rhodobacterales</taxon>
        <taxon>Paracoccaceae</taxon>
        <taxon>Pseudooceanicola</taxon>
    </lineage>
</organism>
<feature type="region of interest" description="Disordered" evidence="1">
    <location>
        <begin position="193"/>
        <end position="233"/>
    </location>
</feature>
<dbReference type="OrthoDB" id="7769439at2"/>
<dbReference type="Proteomes" id="UP000283786">
    <property type="component" value="Plasmid p49"/>
</dbReference>
<dbReference type="RefSeq" id="WP_119840373.1">
    <property type="nucleotide sequence ID" value="NZ_CP060439.1"/>
</dbReference>
<feature type="region of interest" description="Disordered" evidence="1">
    <location>
        <begin position="320"/>
        <end position="359"/>
    </location>
</feature>
<feature type="compositionally biased region" description="Basic and acidic residues" evidence="1">
    <location>
        <begin position="332"/>
        <end position="348"/>
    </location>
</feature>
<reference evidence="2 3" key="1">
    <citation type="submission" date="2020-08" db="EMBL/GenBank/DDBJ databases">
        <title>Genome sequence of Rhodobacteraceae bacterium Lw-13e.</title>
        <authorList>
            <person name="Poehlein A."/>
            <person name="Wolter L."/>
            <person name="Daniel R."/>
            <person name="Brinkhoff T."/>
        </authorList>
    </citation>
    <scope>NUCLEOTIDE SEQUENCE [LARGE SCALE GENOMIC DNA]</scope>
    <source>
        <strain evidence="2 3">Lw-13e</strain>
        <plasmid evidence="2 3">p49</plasmid>
    </source>
</reference>
<dbReference type="AlphaFoldDB" id="A0A418SD84"/>
<evidence type="ECO:0000256" key="1">
    <source>
        <dbReference type="SAM" id="MobiDB-lite"/>
    </source>
</evidence>
<feature type="compositionally biased region" description="Basic and acidic residues" evidence="1">
    <location>
        <begin position="207"/>
        <end position="223"/>
    </location>
</feature>
<keyword evidence="2" id="KW-0614">Plasmid</keyword>
<protein>
    <submittedName>
        <fullName evidence="2">Uncharacterized protein</fullName>
    </submittedName>
</protein>
<dbReference type="EMBL" id="CP060439">
    <property type="protein sequence ID" value="QPM92544.1"/>
    <property type="molecule type" value="Genomic_DNA"/>
</dbReference>
<gene>
    <name evidence="2" type="ORF">PSAL_038080</name>
</gene>